<accession>A0ABT3ZV22</accession>
<organism evidence="1 2">
    <name type="scientific">Archangium lansingense</name>
    <dbReference type="NCBI Taxonomy" id="2995310"/>
    <lineage>
        <taxon>Bacteria</taxon>
        <taxon>Pseudomonadati</taxon>
        <taxon>Myxococcota</taxon>
        <taxon>Myxococcia</taxon>
        <taxon>Myxococcales</taxon>
        <taxon>Cystobacterineae</taxon>
        <taxon>Archangiaceae</taxon>
        <taxon>Archangium</taxon>
    </lineage>
</organism>
<keyword evidence="2" id="KW-1185">Reference proteome</keyword>
<name>A0ABT3ZV22_9BACT</name>
<protein>
    <submittedName>
        <fullName evidence="1">Uncharacterized protein</fullName>
    </submittedName>
</protein>
<evidence type="ECO:0000313" key="1">
    <source>
        <dbReference type="EMBL" id="MCY1073258.1"/>
    </source>
</evidence>
<dbReference type="Proteomes" id="UP001207654">
    <property type="component" value="Unassembled WGS sequence"/>
</dbReference>
<evidence type="ECO:0000313" key="2">
    <source>
        <dbReference type="Proteomes" id="UP001207654"/>
    </source>
</evidence>
<comment type="caution">
    <text evidence="1">The sequence shown here is derived from an EMBL/GenBank/DDBJ whole genome shotgun (WGS) entry which is preliminary data.</text>
</comment>
<proteinExistence type="predicted"/>
<reference evidence="1 2" key="1">
    <citation type="submission" date="2022-11" db="EMBL/GenBank/DDBJ databases">
        <title>Minimal conservation of predation-associated metabolite biosynthetic gene clusters underscores biosynthetic potential of Myxococcota including descriptions for ten novel species: Archangium lansinium sp. nov., Myxococcus landrumus sp. nov., Nannocystis bai.</title>
        <authorList>
            <person name="Ahearne A."/>
            <person name="Stevens C."/>
            <person name="Phillips K."/>
        </authorList>
    </citation>
    <scope>NUCLEOTIDE SEQUENCE [LARGE SCALE GENOMIC DNA]</scope>
    <source>
        <strain evidence="1 2">MIWBW</strain>
    </source>
</reference>
<dbReference type="RefSeq" id="WP_267532271.1">
    <property type="nucleotide sequence ID" value="NZ_JAPNKA010000001.1"/>
</dbReference>
<sequence>MAMELRELGHDLWSFDESTHFQAWCGNWSNPSRPTELIVEFTYRDEEAPRTVSVTFRDREPA</sequence>
<gene>
    <name evidence="1" type="ORF">OV287_02070</name>
</gene>
<dbReference type="EMBL" id="JAPNKA010000001">
    <property type="protein sequence ID" value="MCY1073258.1"/>
    <property type="molecule type" value="Genomic_DNA"/>
</dbReference>